<dbReference type="InterPro" id="IPR001789">
    <property type="entry name" value="Sig_transdc_resp-reg_receiver"/>
</dbReference>
<dbReference type="Pfam" id="PF00072">
    <property type="entry name" value="Response_reg"/>
    <property type="match status" value="1"/>
</dbReference>
<dbReference type="Gene3D" id="3.40.50.2300">
    <property type="match status" value="1"/>
</dbReference>
<evidence type="ECO:0000259" key="3">
    <source>
        <dbReference type="PROSITE" id="PS50930"/>
    </source>
</evidence>
<dbReference type="PANTHER" id="PTHR37299">
    <property type="entry name" value="TRANSCRIPTIONAL REGULATOR-RELATED"/>
    <property type="match status" value="1"/>
</dbReference>
<dbReference type="InterPro" id="IPR011006">
    <property type="entry name" value="CheY-like_superfamily"/>
</dbReference>
<dbReference type="InterPro" id="IPR046947">
    <property type="entry name" value="LytR-like"/>
</dbReference>
<reference evidence="5" key="1">
    <citation type="journal article" date="2019" name="Int. J. Syst. Evol. Microbiol.">
        <title>The Global Catalogue of Microorganisms (GCM) 10K type strain sequencing project: providing services to taxonomists for standard genome sequencing and annotation.</title>
        <authorList>
            <consortium name="The Broad Institute Genomics Platform"/>
            <consortium name="The Broad Institute Genome Sequencing Center for Infectious Disease"/>
            <person name="Wu L."/>
            <person name="Ma J."/>
        </authorList>
    </citation>
    <scope>NUCLEOTIDE SEQUENCE [LARGE SCALE GENOMIC DNA]</scope>
    <source>
        <strain evidence="5">CGMCC 1.15180</strain>
    </source>
</reference>
<evidence type="ECO:0000256" key="1">
    <source>
        <dbReference type="PROSITE-ProRule" id="PRU00169"/>
    </source>
</evidence>
<feature type="domain" description="Response regulatory" evidence="2">
    <location>
        <begin position="3"/>
        <end position="114"/>
    </location>
</feature>
<keyword evidence="1" id="KW-0597">Phosphoprotein</keyword>
<dbReference type="SMART" id="SM00448">
    <property type="entry name" value="REC"/>
    <property type="match status" value="1"/>
</dbReference>
<keyword evidence="5" id="KW-1185">Reference proteome</keyword>
<dbReference type="EMBL" id="JBHUHR010000039">
    <property type="protein sequence ID" value="MFD2035926.1"/>
    <property type="molecule type" value="Genomic_DNA"/>
</dbReference>
<dbReference type="RefSeq" id="WP_376886952.1">
    <property type="nucleotide sequence ID" value="NZ_JBHUHR010000039.1"/>
</dbReference>
<dbReference type="PANTHER" id="PTHR37299:SF1">
    <property type="entry name" value="STAGE 0 SPORULATION PROTEIN A HOMOLOG"/>
    <property type="match status" value="1"/>
</dbReference>
<evidence type="ECO:0000313" key="5">
    <source>
        <dbReference type="Proteomes" id="UP001597361"/>
    </source>
</evidence>
<feature type="domain" description="HTH LytTR-type" evidence="3">
    <location>
        <begin position="130"/>
        <end position="226"/>
    </location>
</feature>
<accession>A0ABW4VQB7</accession>
<dbReference type="SUPFAM" id="SSF52172">
    <property type="entry name" value="CheY-like"/>
    <property type="match status" value="1"/>
</dbReference>
<comment type="caution">
    <text evidence="4">The sequence shown here is derived from an EMBL/GenBank/DDBJ whole genome shotgun (WGS) entry which is preliminary data.</text>
</comment>
<dbReference type="PROSITE" id="PS50930">
    <property type="entry name" value="HTH_LYTTR"/>
    <property type="match status" value="1"/>
</dbReference>
<protein>
    <submittedName>
        <fullName evidence="4">LytR/AlgR family response regulator transcription factor</fullName>
    </submittedName>
</protein>
<dbReference type="PROSITE" id="PS50110">
    <property type="entry name" value="RESPONSE_REGULATORY"/>
    <property type="match status" value="1"/>
</dbReference>
<proteinExistence type="predicted"/>
<organism evidence="4 5">
    <name type="scientific">Belliella marina</name>
    <dbReference type="NCBI Taxonomy" id="1644146"/>
    <lineage>
        <taxon>Bacteria</taxon>
        <taxon>Pseudomonadati</taxon>
        <taxon>Bacteroidota</taxon>
        <taxon>Cytophagia</taxon>
        <taxon>Cytophagales</taxon>
        <taxon>Cyclobacteriaceae</taxon>
        <taxon>Belliella</taxon>
    </lineage>
</organism>
<gene>
    <name evidence="4" type="ORF">ACFSKL_14070</name>
</gene>
<feature type="modified residue" description="4-aspartylphosphate" evidence="1">
    <location>
        <position position="54"/>
    </location>
</feature>
<name>A0ABW4VQB7_9BACT</name>
<dbReference type="Proteomes" id="UP001597361">
    <property type="component" value="Unassembled WGS sequence"/>
</dbReference>
<dbReference type="Pfam" id="PF04397">
    <property type="entry name" value="LytTR"/>
    <property type="match status" value="1"/>
</dbReference>
<dbReference type="InterPro" id="IPR007492">
    <property type="entry name" value="LytTR_DNA-bd_dom"/>
</dbReference>
<dbReference type="Gene3D" id="2.40.50.1020">
    <property type="entry name" value="LytTr DNA-binding domain"/>
    <property type="match status" value="1"/>
</dbReference>
<evidence type="ECO:0000259" key="2">
    <source>
        <dbReference type="PROSITE" id="PS50110"/>
    </source>
</evidence>
<sequence>MLTAIAIDDEPMALEVVKNHASKVSFVDLKETFTDAIKALDYLKANPVDLIFLDIKMPDISGLELATLIPKNSMVIFTTAYSEHAVKSFELDAIDYLLKPFNLGRFVKSCQKALELYELKNGQTYGNGSIFIKTGYEQVKISFDDLLFCEANGNYVNFHLAQEKILSRMTLAETENLLPSYFIKTHRSFIVNKSKIEKIEKHQVTLQNKTAPVSGSYYEILMDSVK</sequence>
<evidence type="ECO:0000313" key="4">
    <source>
        <dbReference type="EMBL" id="MFD2035926.1"/>
    </source>
</evidence>
<dbReference type="SMART" id="SM00850">
    <property type="entry name" value="LytTR"/>
    <property type="match status" value="1"/>
</dbReference>